<feature type="domain" description="Alcohol dehydrogenase-like C-terminal" evidence="9">
    <location>
        <begin position="205"/>
        <end position="363"/>
    </location>
</feature>
<evidence type="ECO:0000256" key="2">
    <source>
        <dbReference type="ARBA" id="ARBA00004921"/>
    </source>
</evidence>
<proteinExistence type="inferred from homology"/>
<evidence type="ECO:0000313" key="12">
    <source>
        <dbReference type="Proteomes" id="UP001301958"/>
    </source>
</evidence>
<evidence type="ECO:0000259" key="9">
    <source>
        <dbReference type="Pfam" id="PF00107"/>
    </source>
</evidence>
<protein>
    <submittedName>
        <fullName evidence="11">Chaperonin 10-like protein</fullName>
    </submittedName>
</protein>
<organism evidence="11 12">
    <name type="scientific">Podospora fimiseda</name>
    <dbReference type="NCBI Taxonomy" id="252190"/>
    <lineage>
        <taxon>Eukaryota</taxon>
        <taxon>Fungi</taxon>
        <taxon>Dikarya</taxon>
        <taxon>Ascomycota</taxon>
        <taxon>Pezizomycotina</taxon>
        <taxon>Sordariomycetes</taxon>
        <taxon>Sordariomycetidae</taxon>
        <taxon>Sordariales</taxon>
        <taxon>Podosporaceae</taxon>
        <taxon>Podospora</taxon>
    </lineage>
</organism>
<keyword evidence="4 8" id="KW-0479">Metal-binding</keyword>
<evidence type="ECO:0000256" key="8">
    <source>
        <dbReference type="RuleBase" id="RU361277"/>
    </source>
</evidence>
<name>A0AAN6YTN8_9PEZI</name>
<dbReference type="InterPro" id="IPR013154">
    <property type="entry name" value="ADH-like_N"/>
</dbReference>
<dbReference type="PROSITE" id="PS00059">
    <property type="entry name" value="ADH_ZINC"/>
    <property type="match status" value="1"/>
</dbReference>
<evidence type="ECO:0000256" key="4">
    <source>
        <dbReference type="ARBA" id="ARBA00022723"/>
    </source>
</evidence>
<reference evidence="11" key="1">
    <citation type="journal article" date="2023" name="Mol. Phylogenet. Evol.">
        <title>Genome-scale phylogeny and comparative genomics of the fungal order Sordariales.</title>
        <authorList>
            <person name="Hensen N."/>
            <person name="Bonometti L."/>
            <person name="Westerberg I."/>
            <person name="Brannstrom I.O."/>
            <person name="Guillou S."/>
            <person name="Cros-Aarteil S."/>
            <person name="Calhoun S."/>
            <person name="Haridas S."/>
            <person name="Kuo A."/>
            <person name="Mondo S."/>
            <person name="Pangilinan J."/>
            <person name="Riley R."/>
            <person name="LaButti K."/>
            <person name="Andreopoulos B."/>
            <person name="Lipzen A."/>
            <person name="Chen C."/>
            <person name="Yan M."/>
            <person name="Daum C."/>
            <person name="Ng V."/>
            <person name="Clum A."/>
            <person name="Steindorff A."/>
            <person name="Ohm R.A."/>
            <person name="Martin F."/>
            <person name="Silar P."/>
            <person name="Natvig D.O."/>
            <person name="Lalanne C."/>
            <person name="Gautier V."/>
            <person name="Ament-Velasquez S.L."/>
            <person name="Kruys A."/>
            <person name="Hutchinson M.I."/>
            <person name="Powell A.J."/>
            <person name="Barry K."/>
            <person name="Miller A.N."/>
            <person name="Grigoriev I.V."/>
            <person name="Debuchy R."/>
            <person name="Gladieux P."/>
            <person name="Hiltunen Thoren M."/>
            <person name="Johannesson H."/>
        </authorList>
    </citation>
    <scope>NUCLEOTIDE SEQUENCE</scope>
    <source>
        <strain evidence="11">CBS 990.96</strain>
    </source>
</reference>
<dbReference type="Gene3D" id="3.90.180.10">
    <property type="entry name" value="Medium-chain alcohol dehydrogenases, catalytic domain"/>
    <property type="match status" value="1"/>
</dbReference>
<feature type="domain" description="Alcohol dehydrogenase-like N-terminal" evidence="10">
    <location>
        <begin position="43"/>
        <end position="164"/>
    </location>
</feature>
<dbReference type="Gene3D" id="3.40.50.720">
    <property type="entry name" value="NAD(P)-binding Rossmann-like Domain"/>
    <property type="match status" value="1"/>
</dbReference>
<evidence type="ECO:0000256" key="1">
    <source>
        <dbReference type="ARBA" id="ARBA00001947"/>
    </source>
</evidence>
<dbReference type="CDD" id="cd05285">
    <property type="entry name" value="sorbitol_DH"/>
    <property type="match status" value="1"/>
</dbReference>
<dbReference type="InterPro" id="IPR036291">
    <property type="entry name" value="NAD(P)-bd_dom_sf"/>
</dbReference>
<sequence length="415" mass="44507">MATTTNIPGKAPGSTESITIKASVLTGPKTLEIQPYTLPPLTPTSLRISISSTGLCGSDLHYYTHFRNGDILVREPLTLGHESVGVVTALGEEIKAEGRLKLGDTVVMEVGQPCESCELCAEGRYNICRKMKFRSSAKGEGRHSQGTLMEEICIEGVWCHKIHDKLKGYGALVEPLAVALHAAERVNLNKQKKGLKILVFGAGVVGLLCAAKCRDMYDALVVIADTNEDRVKWAVENGFADGWVVVSRGQEKTVEGKLEFAKGVAEGIKGMKFGEEVLRKRGKGGEEGEEVVVGEVDATFECTGAESCLQSAIYATKPGGKVVLIGMGNPIQTLPISAAALREVDLIGSFRYANNYAQAASELAGLNSSQGVDIKFEPLITQRFKGIESIPDAFAMAARVKDDDGNMVLKVVVDF</sequence>
<dbReference type="Proteomes" id="UP001301958">
    <property type="component" value="Unassembled WGS sequence"/>
</dbReference>
<dbReference type="GO" id="GO:0006062">
    <property type="term" value="P:sorbitol catabolic process"/>
    <property type="evidence" value="ECO:0007669"/>
    <property type="project" value="TreeGrafter"/>
</dbReference>
<gene>
    <name evidence="11" type="ORF">QBC38DRAFT_74389</name>
</gene>
<dbReference type="InterPro" id="IPR013149">
    <property type="entry name" value="ADH-like_C"/>
</dbReference>
<dbReference type="SUPFAM" id="SSF50129">
    <property type="entry name" value="GroES-like"/>
    <property type="match status" value="1"/>
</dbReference>
<evidence type="ECO:0000256" key="5">
    <source>
        <dbReference type="ARBA" id="ARBA00022833"/>
    </source>
</evidence>
<dbReference type="InterPro" id="IPR045306">
    <property type="entry name" value="SDH-like"/>
</dbReference>
<reference evidence="11" key="2">
    <citation type="submission" date="2023-05" db="EMBL/GenBank/DDBJ databases">
        <authorList>
            <consortium name="Lawrence Berkeley National Laboratory"/>
            <person name="Steindorff A."/>
            <person name="Hensen N."/>
            <person name="Bonometti L."/>
            <person name="Westerberg I."/>
            <person name="Brannstrom I.O."/>
            <person name="Guillou S."/>
            <person name="Cros-Aarteil S."/>
            <person name="Calhoun S."/>
            <person name="Haridas S."/>
            <person name="Kuo A."/>
            <person name="Mondo S."/>
            <person name="Pangilinan J."/>
            <person name="Riley R."/>
            <person name="Labutti K."/>
            <person name="Andreopoulos B."/>
            <person name="Lipzen A."/>
            <person name="Chen C."/>
            <person name="Yanf M."/>
            <person name="Daum C."/>
            <person name="Ng V."/>
            <person name="Clum A."/>
            <person name="Ohm R."/>
            <person name="Martin F."/>
            <person name="Silar P."/>
            <person name="Natvig D."/>
            <person name="Lalanne C."/>
            <person name="Gautier V."/>
            <person name="Ament-Velasquez S.L."/>
            <person name="Kruys A."/>
            <person name="Hutchinson M.I."/>
            <person name="Powell A.J."/>
            <person name="Barry K."/>
            <person name="Miller A.N."/>
            <person name="Grigoriev I.V."/>
            <person name="Debuchy R."/>
            <person name="Gladieux P."/>
            <person name="Thoren M.H."/>
            <person name="Johannesson H."/>
        </authorList>
    </citation>
    <scope>NUCLEOTIDE SEQUENCE</scope>
    <source>
        <strain evidence="11">CBS 990.96</strain>
    </source>
</reference>
<keyword evidence="5 8" id="KW-0862">Zinc</keyword>
<dbReference type="GO" id="GO:0008270">
    <property type="term" value="F:zinc ion binding"/>
    <property type="evidence" value="ECO:0007669"/>
    <property type="project" value="InterPro"/>
</dbReference>
<comment type="similarity">
    <text evidence="3 8">Belongs to the zinc-containing alcohol dehydrogenase family.</text>
</comment>
<dbReference type="AlphaFoldDB" id="A0AAN6YTN8"/>
<dbReference type="GO" id="GO:0003939">
    <property type="term" value="F:L-iditol 2-dehydrogenase (NAD+) activity"/>
    <property type="evidence" value="ECO:0007669"/>
    <property type="project" value="TreeGrafter"/>
</dbReference>
<evidence type="ECO:0000256" key="7">
    <source>
        <dbReference type="ARBA" id="ARBA00023027"/>
    </source>
</evidence>
<evidence type="ECO:0000256" key="6">
    <source>
        <dbReference type="ARBA" id="ARBA00023002"/>
    </source>
</evidence>
<dbReference type="PANTHER" id="PTHR43161:SF25">
    <property type="entry name" value="ALCOHOL DEHYDROGENASE, PUTATIVE (AFU_ORTHOLOGUE AFUA_1G14390)-RELATED"/>
    <property type="match status" value="1"/>
</dbReference>
<comment type="cofactor">
    <cofactor evidence="1 8">
        <name>Zn(2+)</name>
        <dbReference type="ChEBI" id="CHEBI:29105"/>
    </cofactor>
</comment>
<evidence type="ECO:0000313" key="11">
    <source>
        <dbReference type="EMBL" id="KAK4222612.1"/>
    </source>
</evidence>
<keyword evidence="7" id="KW-0520">NAD</keyword>
<dbReference type="Pfam" id="PF00107">
    <property type="entry name" value="ADH_zinc_N"/>
    <property type="match status" value="1"/>
</dbReference>
<dbReference type="EMBL" id="MU865462">
    <property type="protein sequence ID" value="KAK4222612.1"/>
    <property type="molecule type" value="Genomic_DNA"/>
</dbReference>
<keyword evidence="12" id="KW-1185">Reference proteome</keyword>
<dbReference type="SUPFAM" id="SSF51735">
    <property type="entry name" value="NAD(P)-binding Rossmann-fold domains"/>
    <property type="match status" value="1"/>
</dbReference>
<dbReference type="InterPro" id="IPR002328">
    <property type="entry name" value="ADH_Zn_CS"/>
</dbReference>
<evidence type="ECO:0000259" key="10">
    <source>
        <dbReference type="Pfam" id="PF08240"/>
    </source>
</evidence>
<dbReference type="PANTHER" id="PTHR43161">
    <property type="entry name" value="SORBITOL DEHYDROGENASE"/>
    <property type="match status" value="1"/>
</dbReference>
<evidence type="ECO:0000256" key="3">
    <source>
        <dbReference type="ARBA" id="ARBA00008072"/>
    </source>
</evidence>
<comment type="caution">
    <text evidence="11">The sequence shown here is derived from an EMBL/GenBank/DDBJ whole genome shotgun (WGS) entry which is preliminary data.</text>
</comment>
<dbReference type="InterPro" id="IPR011032">
    <property type="entry name" value="GroES-like_sf"/>
</dbReference>
<comment type="pathway">
    <text evidence="2">Carbohydrate degradation.</text>
</comment>
<dbReference type="Pfam" id="PF08240">
    <property type="entry name" value="ADH_N"/>
    <property type="match status" value="1"/>
</dbReference>
<accession>A0AAN6YTN8</accession>
<keyword evidence="6" id="KW-0560">Oxidoreductase</keyword>